<dbReference type="AlphaFoldDB" id="A0A7X8SR49"/>
<reference evidence="1 2" key="1">
    <citation type="submission" date="2020-04" db="EMBL/GenBank/DDBJ databases">
        <title>Flammeovirga sp. SR4, a novel species isolated from seawater.</title>
        <authorList>
            <person name="Wang X."/>
        </authorList>
    </citation>
    <scope>NUCLEOTIDE SEQUENCE [LARGE SCALE GENOMIC DNA]</scope>
    <source>
        <strain evidence="1 2">SR4</strain>
    </source>
</reference>
<organism evidence="1 2">
    <name type="scientific">Flammeovirga agarivorans</name>
    <dbReference type="NCBI Taxonomy" id="2726742"/>
    <lineage>
        <taxon>Bacteria</taxon>
        <taxon>Pseudomonadati</taxon>
        <taxon>Bacteroidota</taxon>
        <taxon>Cytophagia</taxon>
        <taxon>Cytophagales</taxon>
        <taxon>Flammeovirgaceae</taxon>
        <taxon>Flammeovirga</taxon>
    </lineage>
</organism>
<evidence type="ECO:0008006" key="3">
    <source>
        <dbReference type="Google" id="ProtNLM"/>
    </source>
</evidence>
<evidence type="ECO:0000313" key="2">
    <source>
        <dbReference type="Proteomes" id="UP000585050"/>
    </source>
</evidence>
<gene>
    <name evidence="1" type="ORF">HGP29_26315</name>
</gene>
<sequence>MSIRLSSNCKSCAELAESLTCNVHNVKVNEKYTCDSFSNASELINAIQCTNCTFFKKDDCSKPAQATEGMLCSDWAPADV</sequence>
<proteinExistence type="predicted"/>
<comment type="caution">
    <text evidence="1">The sequence shown here is derived from an EMBL/GenBank/DDBJ whole genome shotgun (WGS) entry which is preliminary data.</text>
</comment>
<dbReference type="EMBL" id="JABAIL010000014">
    <property type="protein sequence ID" value="NLR94748.1"/>
    <property type="molecule type" value="Genomic_DNA"/>
</dbReference>
<dbReference type="RefSeq" id="WP_168885456.1">
    <property type="nucleotide sequence ID" value="NZ_JABAIL010000014.1"/>
</dbReference>
<evidence type="ECO:0000313" key="1">
    <source>
        <dbReference type="EMBL" id="NLR94748.1"/>
    </source>
</evidence>
<keyword evidence="2" id="KW-1185">Reference proteome</keyword>
<accession>A0A7X8SR49</accession>
<dbReference type="Proteomes" id="UP000585050">
    <property type="component" value="Unassembled WGS sequence"/>
</dbReference>
<protein>
    <recommendedName>
        <fullName evidence="3">DUF1540 domain-containing protein</fullName>
    </recommendedName>
</protein>
<name>A0A7X8SR49_9BACT</name>